<sequence length="310" mass="33162">MTPFDIARGYIGTTEGLGPANNPVVMEMYASVGHDWVEHDSVAWCAAFVGHCLEKAGMRSTRKLTARSYLDWGIPVDIADAQPGDIGVIPRGSSSWQGHVFFIDRIEGAWVWGLGGNQSDAVNVKRYPISKLLGVRRAGHVAPAVKMSVRDVQTRLKDLGYHDVGSIDGIIGPRTRAAILAFRDDAALPLVPIIDVALEEALTVAPHRTVGPERASGAPENSRIVTAANAQIGLGVLGAAGSITSQIAPALREAEQARDTASRIFALAGLEAWLAVALPWIGMVMFVGVIFYALKARSARIDDHRTGRTL</sequence>
<dbReference type="InterPro" id="IPR036365">
    <property type="entry name" value="PGBD-like_sf"/>
</dbReference>
<dbReference type="STRING" id="1397108.IMCC12053_2006"/>
<keyword evidence="5" id="KW-1185">Reference proteome</keyword>
<dbReference type="Pfam" id="PF01471">
    <property type="entry name" value="PG_binding_1"/>
    <property type="match status" value="1"/>
</dbReference>
<gene>
    <name evidence="3" type="ORF">IMCC12053_2006</name>
    <name evidence="4" type="ORF">IMCC12053_3149</name>
</gene>
<dbReference type="InterPro" id="IPR013423">
    <property type="entry name" value="CHP02594"/>
</dbReference>
<organism evidence="3 5">
    <name type="scientific">Celeribacter marinus</name>
    <dbReference type="NCBI Taxonomy" id="1397108"/>
    <lineage>
        <taxon>Bacteria</taxon>
        <taxon>Pseudomonadati</taxon>
        <taxon>Pseudomonadota</taxon>
        <taxon>Alphaproteobacteria</taxon>
        <taxon>Rhodobacterales</taxon>
        <taxon>Roseobacteraceae</taxon>
        <taxon>Celeribacter</taxon>
    </lineage>
</organism>
<dbReference type="Gene3D" id="1.10.101.10">
    <property type="entry name" value="PGBD-like superfamily/PGBD"/>
    <property type="match status" value="1"/>
</dbReference>
<keyword evidence="1" id="KW-0812">Transmembrane</keyword>
<proteinExistence type="predicted"/>
<dbReference type="KEGG" id="cmar:IMCC12053_3149"/>
<evidence type="ECO:0000313" key="4">
    <source>
        <dbReference type="EMBL" id="ALI57096.1"/>
    </source>
</evidence>
<dbReference type="RefSeq" id="WP_062218568.1">
    <property type="nucleotide sequence ID" value="NZ_CP012023.1"/>
</dbReference>
<dbReference type="InterPro" id="IPR002477">
    <property type="entry name" value="Peptidoglycan-bd-like"/>
</dbReference>
<evidence type="ECO:0000259" key="2">
    <source>
        <dbReference type="Pfam" id="PF01471"/>
    </source>
</evidence>
<accession>A0A0N9ZQK5</accession>
<feature type="domain" description="Peptidoglycan binding-like" evidence="2">
    <location>
        <begin position="149"/>
        <end position="186"/>
    </location>
</feature>
<dbReference type="KEGG" id="cmar:IMCC12053_2006"/>
<dbReference type="PATRIC" id="fig|1397108.4.peg.2049"/>
<feature type="transmembrane region" description="Helical" evidence="1">
    <location>
        <begin position="272"/>
        <end position="294"/>
    </location>
</feature>
<dbReference type="EMBL" id="CP012023">
    <property type="protein sequence ID" value="ALI55953.1"/>
    <property type="molecule type" value="Genomic_DNA"/>
</dbReference>
<dbReference type="EMBL" id="CP012023">
    <property type="protein sequence ID" value="ALI57096.1"/>
    <property type="molecule type" value="Genomic_DNA"/>
</dbReference>
<evidence type="ECO:0000313" key="3">
    <source>
        <dbReference type="EMBL" id="ALI55953.1"/>
    </source>
</evidence>
<dbReference type="Proteomes" id="UP000064920">
    <property type="component" value="Chromosome"/>
</dbReference>
<protein>
    <recommendedName>
        <fullName evidence="2">Peptidoglycan binding-like domain-containing protein</fullName>
    </recommendedName>
</protein>
<dbReference type="InterPro" id="IPR036366">
    <property type="entry name" value="PGBDSf"/>
</dbReference>
<name>A0A0N9ZQK5_9RHOB</name>
<dbReference type="AlphaFoldDB" id="A0A0N9ZQK5"/>
<dbReference type="SUPFAM" id="SSF47090">
    <property type="entry name" value="PGBD-like"/>
    <property type="match status" value="1"/>
</dbReference>
<keyword evidence="1" id="KW-1133">Transmembrane helix</keyword>
<evidence type="ECO:0000256" key="1">
    <source>
        <dbReference type="SAM" id="Phobius"/>
    </source>
</evidence>
<evidence type="ECO:0000313" key="5">
    <source>
        <dbReference type="Proteomes" id="UP000064920"/>
    </source>
</evidence>
<reference evidence="3 5" key="1">
    <citation type="submission" date="2015-05" db="EMBL/GenBank/DDBJ databases">
        <authorList>
            <person name="Wang D.B."/>
            <person name="Wang M."/>
        </authorList>
    </citation>
    <scope>NUCLEOTIDE SEQUENCE [LARGE SCALE GENOMIC DNA]</scope>
    <source>
        <strain evidence="3 5">IMCC 12053</strain>
    </source>
</reference>
<keyword evidence="1" id="KW-0472">Membrane</keyword>
<dbReference type="NCBIfam" id="TIGR02594">
    <property type="entry name" value="TIGR02594 family protein"/>
    <property type="match status" value="1"/>
</dbReference>